<protein>
    <submittedName>
        <fullName evidence="1">Uncharacterized protein</fullName>
    </submittedName>
</protein>
<name>A0ABV3CYD1_STREX</name>
<gene>
    <name evidence="1" type="ORF">AB0A76_18770</name>
</gene>
<comment type="caution">
    <text evidence="1">The sequence shown here is derived from an EMBL/GenBank/DDBJ whole genome shotgun (WGS) entry which is preliminary data.</text>
</comment>
<dbReference type="RefSeq" id="WP_359209385.1">
    <property type="nucleotide sequence ID" value="NZ_JBEZAM010000024.1"/>
</dbReference>
<organism evidence="1 2">
    <name type="scientific">Streptomyces exfoliatus</name>
    <name type="common">Streptomyces hydrogenans</name>
    <dbReference type="NCBI Taxonomy" id="1905"/>
    <lineage>
        <taxon>Bacteria</taxon>
        <taxon>Bacillati</taxon>
        <taxon>Actinomycetota</taxon>
        <taxon>Actinomycetes</taxon>
        <taxon>Kitasatosporales</taxon>
        <taxon>Streptomycetaceae</taxon>
        <taxon>Streptomyces</taxon>
    </lineage>
</organism>
<keyword evidence="2" id="KW-1185">Reference proteome</keyword>
<accession>A0ABV3CYD1</accession>
<proteinExistence type="predicted"/>
<sequence length="156" mass="17435">MFLLAFDPESVREPSEKQAAELAETSEMNLRYDYFGTRVHIAAAGFEPERLRVPLLDFVHCVLLAARAVSGGQQGRISFTESSMLIEFVPADENLTVLRSWDPVPGSCGTAEFLETAYRFSTDALRSIAERYPSFRRNAYHDVLGGMIQAIEPAEQ</sequence>
<evidence type="ECO:0000313" key="1">
    <source>
        <dbReference type="EMBL" id="MEU7295230.1"/>
    </source>
</evidence>
<reference evidence="1 2" key="1">
    <citation type="submission" date="2024-06" db="EMBL/GenBank/DDBJ databases">
        <title>The Natural Products Discovery Center: Release of the First 8490 Sequenced Strains for Exploring Actinobacteria Biosynthetic Diversity.</title>
        <authorList>
            <person name="Kalkreuter E."/>
            <person name="Kautsar S.A."/>
            <person name="Yang D."/>
            <person name="Bader C.D."/>
            <person name="Teijaro C.N."/>
            <person name="Fluegel L."/>
            <person name="Davis C.M."/>
            <person name="Simpson J.R."/>
            <person name="Lauterbach L."/>
            <person name="Steele A.D."/>
            <person name="Gui C."/>
            <person name="Meng S."/>
            <person name="Li G."/>
            <person name="Viehrig K."/>
            <person name="Ye F."/>
            <person name="Su P."/>
            <person name="Kiefer A.F."/>
            <person name="Nichols A."/>
            <person name="Cepeda A.J."/>
            <person name="Yan W."/>
            <person name="Fan B."/>
            <person name="Jiang Y."/>
            <person name="Adhikari A."/>
            <person name="Zheng C.-J."/>
            <person name="Schuster L."/>
            <person name="Cowan T.M."/>
            <person name="Smanski M.J."/>
            <person name="Chevrette M.G."/>
            <person name="De Carvalho L.P.S."/>
            <person name="Shen B."/>
        </authorList>
    </citation>
    <scope>NUCLEOTIDE SEQUENCE [LARGE SCALE GENOMIC DNA]</scope>
    <source>
        <strain evidence="1 2">NPDC045705</strain>
    </source>
</reference>
<evidence type="ECO:0000313" key="2">
    <source>
        <dbReference type="Proteomes" id="UP001551210"/>
    </source>
</evidence>
<dbReference type="Proteomes" id="UP001551210">
    <property type="component" value="Unassembled WGS sequence"/>
</dbReference>
<dbReference type="EMBL" id="JBEZAM010000024">
    <property type="protein sequence ID" value="MEU7295230.1"/>
    <property type="molecule type" value="Genomic_DNA"/>
</dbReference>